<dbReference type="InterPro" id="IPR001460">
    <property type="entry name" value="PCN-bd_Tpept"/>
</dbReference>
<name>A0A0R1HS45_9LACO</name>
<evidence type="ECO:0000256" key="4">
    <source>
        <dbReference type="ARBA" id="ARBA00022679"/>
    </source>
</evidence>
<dbReference type="InterPro" id="IPR023346">
    <property type="entry name" value="Lysozyme-like_dom_sf"/>
</dbReference>
<feature type="transmembrane region" description="Helical" evidence="9">
    <location>
        <begin position="20"/>
        <end position="45"/>
    </location>
</feature>
<dbReference type="PANTHER" id="PTHR32282">
    <property type="entry name" value="BINDING PROTEIN TRANSPEPTIDASE, PUTATIVE-RELATED"/>
    <property type="match status" value="1"/>
</dbReference>
<dbReference type="GO" id="GO:0030288">
    <property type="term" value="C:outer membrane-bounded periplasmic space"/>
    <property type="evidence" value="ECO:0007669"/>
    <property type="project" value="TreeGrafter"/>
</dbReference>
<keyword evidence="3" id="KW-0328">Glycosyltransferase</keyword>
<evidence type="ECO:0000256" key="2">
    <source>
        <dbReference type="ARBA" id="ARBA00022670"/>
    </source>
</evidence>
<keyword evidence="9" id="KW-0812">Transmembrane</keyword>
<accession>A0A0R1HS45</accession>
<dbReference type="GO" id="GO:0008955">
    <property type="term" value="F:peptidoglycan glycosyltransferase activity"/>
    <property type="evidence" value="ECO:0007669"/>
    <property type="project" value="UniProtKB-EC"/>
</dbReference>
<dbReference type="PATRIC" id="fig|1423719.4.peg.705"/>
<feature type="domain" description="Glycosyl transferase family 51" evidence="11">
    <location>
        <begin position="77"/>
        <end position="247"/>
    </location>
</feature>
<comment type="catalytic activity">
    <reaction evidence="8">
        <text>[GlcNAc-(1-&gt;4)-Mur2Ac(oyl-L-Ala-gamma-D-Glu-L-Lys-D-Ala-D-Ala)](n)-di-trans,octa-cis-undecaprenyl diphosphate + beta-D-GlcNAc-(1-&gt;4)-Mur2Ac(oyl-L-Ala-gamma-D-Glu-L-Lys-D-Ala-D-Ala)-di-trans,octa-cis-undecaprenyl diphosphate = [GlcNAc-(1-&gt;4)-Mur2Ac(oyl-L-Ala-gamma-D-Glu-L-Lys-D-Ala-D-Ala)](n+1)-di-trans,octa-cis-undecaprenyl diphosphate + di-trans,octa-cis-undecaprenyl diphosphate + H(+)</text>
        <dbReference type="Rhea" id="RHEA:23708"/>
        <dbReference type="Rhea" id="RHEA-COMP:9602"/>
        <dbReference type="Rhea" id="RHEA-COMP:9603"/>
        <dbReference type="ChEBI" id="CHEBI:15378"/>
        <dbReference type="ChEBI" id="CHEBI:58405"/>
        <dbReference type="ChEBI" id="CHEBI:60033"/>
        <dbReference type="ChEBI" id="CHEBI:78435"/>
        <dbReference type="EC" id="2.4.99.28"/>
    </reaction>
</comment>
<evidence type="ECO:0000256" key="3">
    <source>
        <dbReference type="ARBA" id="ARBA00022676"/>
    </source>
</evidence>
<dbReference type="PANTHER" id="PTHR32282:SF29">
    <property type="entry name" value="PENICILLIN-BINDING PROTEIN 1A"/>
    <property type="match status" value="1"/>
</dbReference>
<dbReference type="GO" id="GO:0009002">
    <property type="term" value="F:serine-type D-Ala-D-Ala carboxypeptidase activity"/>
    <property type="evidence" value="ECO:0007669"/>
    <property type="project" value="UniProtKB-EC"/>
</dbReference>
<dbReference type="EMBL" id="AZDI01000002">
    <property type="protein sequence ID" value="KRK46194.1"/>
    <property type="molecule type" value="Genomic_DNA"/>
</dbReference>
<keyword evidence="9" id="KW-1133">Transmembrane helix</keyword>
<dbReference type="GO" id="GO:0009252">
    <property type="term" value="P:peptidoglycan biosynthetic process"/>
    <property type="evidence" value="ECO:0007669"/>
    <property type="project" value="TreeGrafter"/>
</dbReference>
<evidence type="ECO:0000313" key="13">
    <source>
        <dbReference type="Proteomes" id="UP000051450"/>
    </source>
</evidence>
<organism evidence="12 13">
    <name type="scientific">Dellaglioa algida DSM 15638</name>
    <dbReference type="NCBI Taxonomy" id="1423719"/>
    <lineage>
        <taxon>Bacteria</taxon>
        <taxon>Bacillati</taxon>
        <taxon>Bacillota</taxon>
        <taxon>Bacilli</taxon>
        <taxon>Lactobacillales</taxon>
        <taxon>Lactobacillaceae</taxon>
        <taxon>Dellaglioa</taxon>
    </lineage>
</organism>
<dbReference type="RefSeq" id="WP_057973770.1">
    <property type="nucleotide sequence ID" value="NZ_AZDI01000002.1"/>
</dbReference>
<evidence type="ECO:0000256" key="1">
    <source>
        <dbReference type="ARBA" id="ARBA00022645"/>
    </source>
</evidence>
<protein>
    <submittedName>
        <fullName evidence="12">Membrane carboxypeptidase, penicillin-binding protein</fullName>
    </submittedName>
</protein>
<feature type="domain" description="Penicillin-binding protein transpeptidase" evidence="10">
    <location>
        <begin position="344"/>
        <end position="590"/>
    </location>
</feature>
<dbReference type="AlphaFoldDB" id="A0A0R1HS45"/>
<reference evidence="12 13" key="1">
    <citation type="journal article" date="2015" name="Genome Announc.">
        <title>Expanding the biotechnology potential of lactobacilli through comparative genomics of 213 strains and associated genera.</title>
        <authorList>
            <person name="Sun Z."/>
            <person name="Harris H.M."/>
            <person name="McCann A."/>
            <person name="Guo C."/>
            <person name="Argimon S."/>
            <person name="Zhang W."/>
            <person name="Yang X."/>
            <person name="Jeffery I.B."/>
            <person name="Cooney J.C."/>
            <person name="Kagawa T.F."/>
            <person name="Liu W."/>
            <person name="Song Y."/>
            <person name="Salvetti E."/>
            <person name="Wrobel A."/>
            <person name="Rasinkangas P."/>
            <person name="Parkhill J."/>
            <person name="Rea M.C."/>
            <person name="O'Sullivan O."/>
            <person name="Ritari J."/>
            <person name="Douillard F.P."/>
            <person name="Paul Ross R."/>
            <person name="Yang R."/>
            <person name="Briner A.E."/>
            <person name="Felis G.E."/>
            <person name="de Vos W.M."/>
            <person name="Barrangou R."/>
            <person name="Klaenhammer T.R."/>
            <person name="Caufield P.W."/>
            <person name="Cui Y."/>
            <person name="Zhang H."/>
            <person name="O'Toole P.W."/>
        </authorList>
    </citation>
    <scope>NUCLEOTIDE SEQUENCE [LARGE SCALE GENOMIC DNA]</scope>
    <source>
        <strain evidence="12 13">DSM 15638</strain>
    </source>
</reference>
<keyword evidence="5" id="KW-0378">Hydrolase</keyword>
<evidence type="ECO:0000256" key="5">
    <source>
        <dbReference type="ARBA" id="ARBA00022801"/>
    </source>
</evidence>
<evidence type="ECO:0000256" key="8">
    <source>
        <dbReference type="ARBA" id="ARBA00049902"/>
    </source>
</evidence>
<gene>
    <name evidence="12" type="ORF">FC66_GL000695</name>
</gene>
<dbReference type="GO" id="GO:0006508">
    <property type="term" value="P:proteolysis"/>
    <property type="evidence" value="ECO:0007669"/>
    <property type="project" value="UniProtKB-KW"/>
</dbReference>
<evidence type="ECO:0000259" key="10">
    <source>
        <dbReference type="Pfam" id="PF00905"/>
    </source>
</evidence>
<dbReference type="Pfam" id="PF00905">
    <property type="entry name" value="Transpeptidase"/>
    <property type="match status" value="1"/>
</dbReference>
<proteinExistence type="predicted"/>
<dbReference type="Pfam" id="PF00912">
    <property type="entry name" value="Transgly"/>
    <property type="match status" value="1"/>
</dbReference>
<evidence type="ECO:0000259" key="11">
    <source>
        <dbReference type="Pfam" id="PF00912"/>
    </source>
</evidence>
<evidence type="ECO:0000256" key="9">
    <source>
        <dbReference type="SAM" id="Phobius"/>
    </source>
</evidence>
<comment type="caution">
    <text evidence="12">The sequence shown here is derived from an EMBL/GenBank/DDBJ whole genome shotgun (WGS) entry which is preliminary data.</text>
</comment>
<keyword evidence="2" id="KW-0645">Protease</keyword>
<keyword evidence="13" id="KW-1185">Reference proteome</keyword>
<dbReference type="SUPFAM" id="SSF56601">
    <property type="entry name" value="beta-lactamase/transpeptidase-like"/>
    <property type="match status" value="1"/>
</dbReference>
<dbReference type="InterPro" id="IPR012338">
    <property type="entry name" value="Beta-lactam/transpept-like"/>
</dbReference>
<dbReference type="STRING" id="1423719.FC66_GL000695"/>
<dbReference type="SUPFAM" id="SSF53955">
    <property type="entry name" value="Lysozyme-like"/>
    <property type="match status" value="1"/>
</dbReference>
<comment type="catalytic activity">
    <reaction evidence="7">
        <text>Preferential cleavage: (Ac)2-L-Lys-D-Ala-|-D-Ala. Also transpeptidation of peptidyl-alanyl moieties that are N-acyl substituents of D-alanine.</text>
        <dbReference type="EC" id="3.4.16.4"/>
    </reaction>
</comment>
<dbReference type="Gene3D" id="3.40.710.10">
    <property type="entry name" value="DD-peptidase/beta-lactamase superfamily"/>
    <property type="match status" value="1"/>
</dbReference>
<evidence type="ECO:0000256" key="6">
    <source>
        <dbReference type="ARBA" id="ARBA00023268"/>
    </source>
</evidence>
<evidence type="ECO:0000256" key="7">
    <source>
        <dbReference type="ARBA" id="ARBA00034000"/>
    </source>
</evidence>
<dbReference type="InterPro" id="IPR001264">
    <property type="entry name" value="Glyco_trans_51"/>
</dbReference>
<keyword evidence="4" id="KW-0808">Transferase</keyword>
<dbReference type="InterPro" id="IPR036950">
    <property type="entry name" value="PBP_transglycosylase"/>
</dbReference>
<keyword evidence="1 12" id="KW-0121">Carboxypeptidase</keyword>
<dbReference type="InterPro" id="IPR050396">
    <property type="entry name" value="Glycosyltr_51/Transpeptidase"/>
</dbReference>
<keyword evidence="9" id="KW-0472">Membrane</keyword>
<dbReference type="Gene3D" id="1.10.3810.10">
    <property type="entry name" value="Biosynthetic peptidoglycan transglycosylase-like"/>
    <property type="match status" value="1"/>
</dbReference>
<sequence>MEKQEKIKKTKWRYRHPHIFRYVAIFSVLLLLGVAAISLYVAAVIKSVPTVTSQELISDASSNMYDREGQLIWSSALNKRVYVKAKDIPKIYSDLLLSTEDQTFYKDAGFSPSGLANAAFSTVKSAVGKGEVRGGSSIEQQLIKLTVFSTSNKDRTVDRKIKEFFLAQQLYHNYSKDQILEFYINKMSLGEGSYGAQTISETYFGKTLKQLSVSQQAIIAGLGQAPSTYNLYSNPKAVRARRNIVLKTGLENKVITKSQYKIAIAESVTKDLKKRHWMENSVTKKILENNAYVTSALEQVSDKGYDLSKTPLQINTALDSSKNAYVKKLADDEKYYQDSTEQSAITITDPKTGNIVAQYGGRHQKTAFSYNRAISTQRSSGSGIKPLLDYGPAIEYFGWATTHALDGTAYAYRGTNLLAQNFDDVSYRSITMQNALRVSANTPAIRTLDTVGSAKAAQFLTQIGMPQTNAPAGSQAIGLDVSTEQMATAYGAVSNGGTYHAARYVTSLKFSDNSVKKYDVIGKRAMKASTAFILTSMMEGVPNAGGTAPNAKINGIHQAMKTGTVGYSAAAKFPENANMDVWMNGFTKSTSVSMWLGYDEPMKKGHYITDAASAMTNVNLYRDLMEHFSKENDADNSEWEKPSTVNQLSGIGLSAQYEPNDKVVVLGVKEPETIDLKKAKVYKTYLSKTIDKDILKVKFEDIAYQKKPDSYKIGSWKKDTNDKLDLTQKKLDKANDGIKSAKEMLEGE</sequence>
<dbReference type="Proteomes" id="UP000051450">
    <property type="component" value="Unassembled WGS sequence"/>
</dbReference>
<evidence type="ECO:0000313" key="12">
    <source>
        <dbReference type="EMBL" id="KRK46194.1"/>
    </source>
</evidence>
<dbReference type="GO" id="GO:0008658">
    <property type="term" value="F:penicillin binding"/>
    <property type="evidence" value="ECO:0007669"/>
    <property type="project" value="InterPro"/>
</dbReference>
<keyword evidence="6" id="KW-0511">Multifunctional enzyme</keyword>